<dbReference type="RefSeq" id="WP_316793081.1">
    <property type="nucleotide sequence ID" value="NZ_CP053540.1"/>
</dbReference>
<organism evidence="2">
    <name type="scientific">Thermoleptolyngbya oregonensis NK1-22</name>
    <dbReference type="NCBI Taxonomy" id="2547457"/>
    <lineage>
        <taxon>Bacteria</taxon>
        <taxon>Bacillati</taxon>
        <taxon>Cyanobacteriota</taxon>
        <taxon>Cyanophyceae</taxon>
        <taxon>Oculatellales</taxon>
        <taxon>Oculatellaceae</taxon>
        <taxon>Thermoleptolyngbya</taxon>
    </lineage>
</organism>
<feature type="coiled-coil region" evidence="1">
    <location>
        <begin position="1198"/>
        <end position="1292"/>
    </location>
</feature>
<evidence type="ECO:0000313" key="2">
    <source>
        <dbReference type="EMBL" id="WOB43540.1"/>
    </source>
</evidence>
<sequence length="1797" mass="204979">MQIRDLVTINHNGLVADAVNLNMMADPDKNLRLCQGFVFNYDGDRPKSSTLGVVDAVRLSFHSANHDNIHLMVQDFGKGKSHFALTLANFFKQPADSPEVAGILAQMGYAVSGRSQAVVETLKAFKERSKPYLVVCISGETAADLGKLLLQGLQSALAEHGIQDTLAQRFTERPLRFLQNLSAEQRSRAEAFLAEQDPPYGLDDLIELLQEGQYELISTVRELSQEFYGDPLDFQQNLDIEAILKDTIDQLCTGPDSRFSGLLILFDELNAYLRKWLQNSNAAGGWVLQNLTNACANHKGRLAMLCLAQVRPSIDRDVSAFDRKRYERFTTRIELATSTYEPQSSLELVMDNLLNQSNANAWQDFRQQWDKDLLSESRRAYDKYITAYSNRNWPYDDFHKHLGLGCYPLHPLTAYLLCNLEFTQGRTAIQFIKEDVAKFIETSPVETEGYLNYVRPVQLLDAFVSNFSQKQSYADYKKAYDAIAASATPDEVTVLKAIALYYLSEQKLKKGEREPHEELLAMMTGFSVPKTSTLLKKLVNTYQVIYHNPGNQTYRFYSGFSINDLRRKIEEEIENTPPDFGDLIAHARKNLGQYRDDVVVYANQFVNKHSLNRDDWQFSCNVFSVDTLQRSLSSDRIIAGLSARGLIAYFLGETDRDLETLRNQAKAELDKAPQTVRDRIILAIPGRATQDLARQLQMREALNNKSVAEKQEFGPAVAELTKQLDQHIDTALKEIFASCTYICQVMDKVPLAEQSKLETVVSAMLDHLYPFVPPVESNDKLRSNSTAGSAAVSYTSRKLLGHDLKKPFPNKGCETLIDAVFVRRWGLLKSGTPYTVQVPTNPNIREAWDRISEMAELGDREQISIEIAEIWKRLRDAPFGHNELTFTMLFSAWLAHHCAEVELSGSFGIPKRRNEQVSVKAAPIHEWAHTNILEKPKEFIQEWVLKGRNKLVRRRPFDLTVPDTLDYDEASTLLQQIEAQLESQRLDPAKSRVLAQKRQQIQAGMNAIDQWFAPTQRAIALLQNSTQNPPPLENLAKLYGPLETALPSPDSSSPGVTQVHPSESQLAEWQNAIQGLRTRLEVQVEAATTQIQTLSTLEEAYRHQSDVEHYIHALAEISELPSRFCDSLRTALQQTEQRICELQETEQVQQRLEQIRQLYDTLTPNSPQSAYRRIQSEIQDIAAQCSAVQEMPDYQTILSGIEEKRESLIRRIAQWEGRFLPTLSKAEALQLNQEILQELSRFDEETSQQQLRNLIDRIQAKMLDDESVEDEEKALKAAIQTAQQAKQSATERKSLGDAMQAYDDLMRLSLPPTTRIDPSPYQQQLDALRAESKQAIAQKFEQLFQACDRELKKAEEYSKLRSYVQNAQALIAERPDFAELQERLNLAGQSLERQFAEWRKRAEDQQILREIQQIKLSSVHTVLQCDQALAELAIHQARLHSPEQFAEVIQRLVQGLQAKRAELVAKLEEIAHKIETLTDRTALSQVRQAIAKLEFVFKDSSDFSRYEQLAARLREVGAAVEQVAQLEDAYRKVSSIAECEEAIARLAQEREKLSSDNPLLPRIHQLEQSILAARQSFIETLQNWPTQLEQASTLKDICDIQKQLLAKAAQYEDSEYQQHYDSLRQDVEQLTALYQILDIQQNDSLENCQAELERLQKWKAAQINLSPLVEKHYIASYETLDQTQQSIQQRHQQAANDWLAEMSSRTEHLKQLPPGEPSLTLANELLSEIRRNRSQHEAFLTADQQTTLRHILETCQAAQNQDRASKILSLFQELPRDQRHRIYQRLADYLEGTTERF</sequence>
<accession>A0AA97B9Z3</accession>
<keyword evidence="1" id="KW-0175">Coiled coil</keyword>
<evidence type="ECO:0000256" key="1">
    <source>
        <dbReference type="SAM" id="Coils"/>
    </source>
</evidence>
<dbReference type="EMBL" id="CP053540">
    <property type="protein sequence ID" value="WOB43540.1"/>
    <property type="molecule type" value="Genomic_DNA"/>
</dbReference>
<name>A0AA97B9Z3_9CYAN</name>
<reference evidence="2" key="1">
    <citation type="submission" date="2020-05" db="EMBL/GenBank/DDBJ databases">
        <authorList>
            <person name="Zhu T."/>
            <person name="Keshari N."/>
            <person name="Lu X."/>
        </authorList>
    </citation>
    <scope>NUCLEOTIDE SEQUENCE</scope>
    <source>
        <strain evidence="2">NK1-22</strain>
    </source>
</reference>
<proteinExistence type="predicted"/>
<gene>
    <name evidence="2" type="ORF">HNI00_10510</name>
</gene>
<protein>
    <submittedName>
        <fullName evidence="2">Uncharacterized protein</fullName>
    </submittedName>
</protein>
<feature type="coiled-coil region" evidence="1">
    <location>
        <begin position="1453"/>
        <end position="1480"/>
    </location>
</feature>
<dbReference type="KEGG" id="tog:HNI00_10510"/>